<dbReference type="PANTHER" id="PTHR47529">
    <property type="entry name" value="PEPTIDYL-PROLYL CIS-TRANS ISOMERASE D"/>
    <property type="match status" value="1"/>
</dbReference>
<evidence type="ECO:0000313" key="10">
    <source>
        <dbReference type="EMBL" id="XCC93451.1"/>
    </source>
</evidence>
<dbReference type="SUPFAM" id="SSF109998">
    <property type="entry name" value="Triger factor/SurA peptide-binding domain-like"/>
    <property type="match status" value="1"/>
</dbReference>
<proteinExistence type="inferred from homology"/>
<dbReference type="Pfam" id="PF13624">
    <property type="entry name" value="SurA_N_3"/>
    <property type="match status" value="1"/>
</dbReference>
<keyword evidence="5 8" id="KW-0472">Membrane</keyword>
<sequence>MARGKSSFGKTLVWGLLILVVMGFGAFGTVNFSGGMRGIGKVGDTEISVNDYTRALQTEMRAFEAQTGQPMTLDQAQQFGLDRQVLAQVVTNAALDDEAARIGLSAGDDQVAEALSEVKAFQGPDGKFSRESYAYALRNAGLTEAEFEAGLRSESARNLLNSAVYSGTTLPDTYVDTLLGWAGETRDFTWARLDGAALQTGLPEATDAELQAWYEAHVDQFTLPETKVITYAWITPGMIVDSVELDEATLRAAYEERSAEFNLPERRLVERLVFGNEAEAQDAKERLDAGKIDFEGLVEERGLQLADTDMGDMTKQALGEAGDGVFSIDTGEVAGPLPSNFGPALYRVNAILHAQQTPFEEAVPMMRDELALDRARRVIEGMAQSLDDELAGGATLEELAKDTEMELGKIDWTEQSDEAIAGYDAFREAAEKVAEDDYPAITELGDGGLFALRLDEIRAPAPRPFDEVKAEVAAGWDKDKTTELLVAQADGLAQQLAGGTGFADLGLEPMQEQGLTRDAQIPDLPAGLLEAAFEMKSGEARALPGDGSALVIHLDAVTPVDRESDASKQLEGLLKDRAASSVAQDLFRAFVTDIQERAGVSIDQQAVNAVHTNFR</sequence>
<evidence type="ECO:0000256" key="1">
    <source>
        <dbReference type="ARBA" id="ARBA00004401"/>
    </source>
</evidence>
<keyword evidence="2" id="KW-1003">Cell membrane</keyword>
<dbReference type="InterPro" id="IPR000297">
    <property type="entry name" value="PPIase_PpiC"/>
</dbReference>
<dbReference type="Gene3D" id="1.10.4030.10">
    <property type="entry name" value="Porin chaperone SurA, peptide-binding domain"/>
    <property type="match status" value="1"/>
</dbReference>
<accession>A0AAU8AFT9</accession>
<dbReference type="Pfam" id="PF13145">
    <property type="entry name" value="Rotamase_2"/>
    <property type="match status" value="1"/>
</dbReference>
<dbReference type="SUPFAM" id="SSF54534">
    <property type="entry name" value="FKBP-like"/>
    <property type="match status" value="1"/>
</dbReference>
<dbReference type="InterPro" id="IPR052029">
    <property type="entry name" value="PpiD_chaperone"/>
</dbReference>
<dbReference type="RefSeq" id="WP_353472272.1">
    <property type="nucleotide sequence ID" value="NZ_CP123384.1"/>
</dbReference>
<evidence type="ECO:0000256" key="2">
    <source>
        <dbReference type="ARBA" id="ARBA00022475"/>
    </source>
</evidence>
<comment type="subcellular location">
    <subcellularLocation>
        <location evidence="1">Cell membrane</location>
        <topology evidence="1">Single-pass type II membrane protein</topology>
    </subcellularLocation>
</comment>
<reference evidence="10" key="1">
    <citation type="submission" date="2023-02" db="EMBL/GenBank/DDBJ databases">
        <title>Description and genomic characterization of Salipiger bruguierae sp. nov., isolated from the sediment of mangrove plant Bruguiera sexangula.</title>
        <authorList>
            <person name="Long M."/>
        </authorList>
    </citation>
    <scope>NUCLEOTIDE SEQUENCE</scope>
    <source>
        <strain evidence="10">H15</strain>
    </source>
</reference>
<dbReference type="GO" id="GO:0005886">
    <property type="term" value="C:plasma membrane"/>
    <property type="evidence" value="ECO:0007669"/>
    <property type="project" value="UniProtKB-SubCell"/>
</dbReference>
<dbReference type="PANTHER" id="PTHR47529:SF1">
    <property type="entry name" value="PERIPLASMIC CHAPERONE PPID"/>
    <property type="match status" value="1"/>
</dbReference>
<evidence type="ECO:0000256" key="5">
    <source>
        <dbReference type="ARBA" id="ARBA00023136"/>
    </source>
</evidence>
<keyword evidence="6" id="KW-0143">Chaperone</keyword>
<gene>
    <name evidence="10" type="ORF">PVT71_13335</name>
</gene>
<dbReference type="InterPro" id="IPR027304">
    <property type="entry name" value="Trigger_fact/SurA_dom_sf"/>
</dbReference>
<dbReference type="AlphaFoldDB" id="A0AAU8AFT9"/>
<evidence type="ECO:0000256" key="6">
    <source>
        <dbReference type="ARBA" id="ARBA00023186"/>
    </source>
</evidence>
<keyword evidence="3 8" id="KW-0812">Transmembrane</keyword>
<evidence type="ECO:0000256" key="4">
    <source>
        <dbReference type="ARBA" id="ARBA00022989"/>
    </source>
</evidence>
<dbReference type="GO" id="GO:0003755">
    <property type="term" value="F:peptidyl-prolyl cis-trans isomerase activity"/>
    <property type="evidence" value="ECO:0007669"/>
    <property type="project" value="InterPro"/>
</dbReference>
<feature type="domain" description="PpiC" evidence="9">
    <location>
        <begin position="246"/>
        <end position="362"/>
    </location>
</feature>
<protein>
    <submittedName>
        <fullName evidence="10">SurA N-terminal domain-containing protein</fullName>
    </submittedName>
</protein>
<dbReference type="EMBL" id="CP123384">
    <property type="protein sequence ID" value="XCC93451.1"/>
    <property type="molecule type" value="Genomic_DNA"/>
</dbReference>
<feature type="transmembrane region" description="Helical" evidence="8">
    <location>
        <begin position="12"/>
        <end position="32"/>
    </location>
</feature>
<evidence type="ECO:0000256" key="8">
    <source>
        <dbReference type="SAM" id="Phobius"/>
    </source>
</evidence>
<evidence type="ECO:0000256" key="7">
    <source>
        <dbReference type="ARBA" id="ARBA00038408"/>
    </source>
</evidence>
<organism evidence="10">
    <name type="scientific">Alloyangia sp. H15</name>
    <dbReference type="NCBI Taxonomy" id="3029062"/>
    <lineage>
        <taxon>Bacteria</taxon>
        <taxon>Pseudomonadati</taxon>
        <taxon>Pseudomonadota</taxon>
        <taxon>Alphaproteobacteria</taxon>
        <taxon>Rhodobacterales</taxon>
        <taxon>Roseobacteraceae</taxon>
        <taxon>Alloyangia</taxon>
    </lineage>
</organism>
<evidence type="ECO:0000256" key="3">
    <source>
        <dbReference type="ARBA" id="ARBA00022692"/>
    </source>
</evidence>
<keyword evidence="4 8" id="KW-1133">Transmembrane helix</keyword>
<evidence type="ECO:0000259" key="9">
    <source>
        <dbReference type="Pfam" id="PF13145"/>
    </source>
</evidence>
<name>A0AAU8AFT9_9RHOB</name>
<comment type="similarity">
    <text evidence="7">Belongs to the PpiD chaperone family.</text>
</comment>